<sequence length="69" mass="7545">MKVVSMETEKKCGCWAVLKRGVRGACKPSASRDSANTIPRPSLLYDAGTYTTQHSKQFFSTLENSSSSL</sequence>
<dbReference type="AlphaFoldDB" id="A0A0L9TRC4"/>
<organism evidence="1 2">
    <name type="scientific">Phaseolus angularis</name>
    <name type="common">Azuki bean</name>
    <name type="synonym">Vigna angularis</name>
    <dbReference type="NCBI Taxonomy" id="3914"/>
    <lineage>
        <taxon>Eukaryota</taxon>
        <taxon>Viridiplantae</taxon>
        <taxon>Streptophyta</taxon>
        <taxon>Embryophyta</taxon>
        <taxon>Tracheophyta</taxon>
        <taxon>Spermatophyta</taxon>
        <taxon>Magnoliopsida</taxon>
        <taxon>eudicotyledons</taxon>
        <taxon>Gunneridae</taxon>
        <taxon>Pentapetalae</taxon>
        <taxon>rosids</taxon>
        <taxon>fabids</taxon>
        <taxon>Fabales</taxon>
        <taxon>Fabaceae</taxon>
        <taxon>Papilionoideae</taxon>
        <taxon>50 kb inversion clade</taxon>
        <taxon>NPAAA clade</taxon>
        <taxon>indigoferoid/millettioid clade</taxon>
        <taxon>Phaseoleae</taxon>
        <taxon>Vigna</taxon>
    </lineage>
</organism>
<name>A0A0L9TRC4_PHAAN</name>
<evidence type="ECO:0000313" key="2">
    <source>
        <dbReference type="Proteomes" id="UP000053144"/>
    </source>
</evidence>
<accession>A0A0L9TRC4</accession>
<protein>
    <submittedName>
        <fullName evidence="1">Uncharacterized protein</fullName>
    </submittedName>
</protein>
<reference evidence="2" key="1">
    <citation type="journal article" date="2015" name="Proc. Natl. Acad. Sci. U.S.A.">
        <title>Genome sequencing of adzuki bean (Vigna angularis) provides insight into high starch and low fat accumulation and domestication.</title>
        <authorList>
            <person name="Yang K."/>
            <person name="Tian Z."/>
            <person name="Chen C."/>
            <person name="Luo L."/>
            <person name="Zhao B."/>
            <person name="Wang Z."/>
            <person name="Yu L."/>
            <person name="Li Y."/>
            <person name="Sun Y."/>
            <person name="Li W."/>
            <person name="Chen Y."/>
            <person name="Li Y."/>
            <person name="Zhang Y."/>
            <person name="Ai D."/>
            <person name="Zhao J."/>
            <person name="Shang C."/>
            <person name="Ma Y."/>
            <person name="Wu B."/>
            <person name="Wang M."/>
            <person name="Gao L."/>
            <person name="Sun D."/>
            <person name="Zhang P."/>
            <person name="Guo F."/>
            <person name="Wang W."/>
            <person name="Li Y."/>
            <person name="Wang J."/>
            <person name="Varshney R.K."/>
            <person name="Wang J."/>
            <person name="Ling H.Q."/>
            <person name="Wan P."/>
        </authorList>
    </citation>
    <scope>NUCLEOTIDE SEQUENCE</scope>
    <source>
        <strain evidence="2">cv. Jingnong 6</strain>
    </source>
</reference>
<proteinExistence type="predicted"/>
<dbReference type="Proteomes" id="UP000053144">
    <property type="component" value="Chromosome 1"/>
</dbReference>
<dbReference type="EMBL" id="CM003371">
    <property type="protein sequence ID" value="KOM32957.1"/>
    <property type="molecule type" value="Genomic_DNA"/>
</dbReference>
<gene>
    <name evidence="1" type="ORF">LR48_Vigan01g251300</name>
</gene>
<dbReference type="Gramene" id="KOM32957">
    <property type="protein sequence ID" value="KOM32957"/>
    <property type="gene ID" value="LR48_Vigan01g251300"/>
</dbReference>
<evidence type="ECO:0000313" key="1">
    <source>
        <dbReference type="EMBL" id="KOM32957.1"/>
    </source>
</evidence>